<gene>
    <name evidence="1" type="ORF">N47_A10560</name>
</gene>
<proteinExistence type="predicted"/>
<organism evidence="1">
    <name type="scientific">uncultured Desulfobacterium sp</name>
    <dbReference type="NCBI Taxonomy" id="201089"/>
    <lineage>
        <taxon>Bacteria</taxon>
        <taxon>Pseudomonadati</taxon>
        <taxon>Thermodesulfobacteriota</taxon>
        <taxon>Desulfobacteria</taxon>
        <taxon>Desulfobacterales</taxon>
        <taxon>Desulfobacteriaceae</taxon>
        <taxon>Desulfobacterium</taxon>
        <taxon>environmental samples</taxon>
    </lineage>
</organism>
<reference evidence="1" key="1">
    <citation type="journal article" date="2011" name="Environ. Microbiol.">
        <title>Genomic insights into the metabolic potential of the polycyclic aromatic hydrocarbon degrading sulfate-reducing Deltaproteobacterium N47.</title>
        <authorList>
            <person name="Bergmann F."/>
            <person name="Selesi D."/>
            <person name="Weinmaier T."/>
            <person name="Tischler P."/>
            <person name="Rattei T."/>
            <person name="Meckenstock R.U."/>
        </authorList>
    </citation>
    <scope>NUCLEOTIDE SEQUENCE</scope>
</reference>
<sequence>MHFAVQTIPTTAQPLGRFLGTSGRNLKSLPINLSHTHRKVSELYFQEMNSDYFIKIQKQFYVNLSVICL</sequence>
<dbReference type="AlphaFoldDB" id="E1Y8Y3"/>
<dbReference type="EMBL" id="FR695864">
    <property type="protein sequence ID" value="CBX27027.1"/>
    <property type="molecule type" value="Genomic_DNA"/>
</dbReference>
<name>E1Y8Y3_9BACT</name>
<accession>E1Y8Y3</accession>
<evidence type="ECO:0000313" key="1">
    <source>
        <dbReference type="EMBL" id="CBX27027.1"/>
    </source>
</evidence>
<protein>
    <submittedName>
        <fullName evidence="1">Uncharacterized protein</fullName>
    </submittedName>
</protein>